<evidence type="ECO:0000256" key="3">
    <source>
        <dbReference type="ARBA" id="ARBA00022771"/>
    </source>
</evidence>
<dbReference type="PROSITE" id="PS50188">
    <property type="entry name" value="B302_SPRY"/>
    <property type="match status" value="1"/>
</dbReference>
<dbReference type="SUPFAM" id="SSF49899">
    <property type="entry name" value="Concanavalin A-like lectins/glucanases"/>
    <property type="match status" value="1"/>
</dbReference>
<dbReference type="PRINTS" id="PR01407">
    <property type="entry name" value="BUTYPHLNCDUF"/>
</dbReference>
<dbReference type="SMART" id="SM00589">
    <property type="entry name" value="PRY"/>
    <property type="match status" value="1"/>
</dbReference>
<dbReference type="OMA" id="SICTHEF"/>
<dbReference type="Gene3D" id="4.10.830.40">
    <property type="match status" value="1"/>
</dbReference>
<dbReference type="PANTHER" id="PTHR25465:SF32">
    <property type="entry name" value="BLOODTHIRSTY-RELATED GENE FAMILY, MEMBER 16 ISOFORM X1-RELATED"/>
    <property type="match status" value="1"/>
</dbReference>
<dbReference type="Proteomes" id="UP001652741">
    <property type="component" value="Chromosome ssa19"/>
</dbReference>
<dbReference type="PROSITE" id="PS00518">
    <property type="entry name" value="ZF_RING_1"/>
    <property type="match status" value="1"/>
</dbReference>
<keyword evidence="1" id="KW-0399">Innate immunity</keyword>
<dbReference type="SMART" id="SM00449">
    <property type="entry name" value="SPRY"/>
    <property type="match status" value="1"/>
</dbReference>
<keyword evidence="11" id="KW-1185">Reference proteome</keyword>
<evidence type="ECO:0000256" key="6">
    <source>
        <dbReference type="PROSITE-ProRule" id="PRU00024"/>
    </source>
</evidence>
<accession>A0A1S3NB86</accession>
<organism evidence="11 12">
    <name type="scientific">Salmo salar</name>
    <name type="common">Atlantic salmon</name>
    <dbReference type="NCBI Taxonomy" id="8030"/>
    <lineage>
        <taxon>Eukaryota</taxon>
        <taxon>Metazoa</taxon>
        <taxon>Chordata</taxon>
        <taxon>Craniata</taxon>
        <taxon>Vertebrata</taxon>
        <taxon>Euteleostomi</taxon>
        <taxon>Actinopterygii</taxon>
        <taxon>Neopterygii</taxon>
        <taxon>Teleostei</taxon>
        <taxon>Protacanthopterygii</taxon>
        <taxon>Salmoniformes</taxon>
        <taxon>Salmonidae</taxon>
        <taxon>Salmoninae</taxon>
        <taxon>Salmo</taxon>
    </lineage>
</organism>
<dbReference type="PANTHER" id="PTHR25465">
    <property type="entry name" value="B-BOX DOMAIN CONTAINING"/>
    <property type="match status" value="1"/>
</dbReference>
<dbReference type="InterPro" id="IPR001870">
    <property type="entry name" value="B30.2/SPRY"/>
</dbReference>
<dbReference type="Gene3D" id="2.60.120.920">
    <property type="match status" value="1"/>
</dbReference>
<dbReference type="InterPro" id="IPR043136">
    <property type="entry name" value="B30.2/SPRY_sf"/>
</dbReference>
<dbReference type="InterPro" id="IPR013320">
    <property type="entry name" value="ConA-like_dom_sf"/>
</dbReference>
<dbReference type="Pfam" id="PF25600">
    <property type="entry name" value="TRIM_CC"/>
    <property type="match status" value="1"/>
</dbReference>
<feature type="coiled-coil region" evidence="7">
    <location>
        <begin position="210"/>
        <end position="291"/>
    </location>
</feature>
<reference evidence="12" key="1">
    <citation type="submission" date="2025-08" db="UniProtKB">
        <authorList>
            <consortium name="RefSeq"/>
        </authorList>
    </citation>
    <scope>IDENTIFICATION</scope>
</reference>
<dbReference type="SUPFAM" id="SSF57845">
    <property type="entry name" value="B-box zinc-binding domain"/>
    <property type="match status" value="1"/>
</dbReference>
<dbReference type="Pfam" id="PF00643">
    <property type="entry name" value="zf-B_box"/>
    <property type="match status" value="1"/>
</dbReference>
<keyword evidence="7" id="KW-0175">Coiled coil</keyword>
<dbReference type="InterPro" id="IPR003879">
    <property type="entry name" value="Butyrophylin_SPRY"/>
</dbReference>
<dbReference type="SUPFAM" id="SSF57850">
    <property type="entry name" value="RING/U-box"/>
    <property type="match status" value="1"/>
</dbReference>
<sequence>MASLNSLLPEEQFQCSICLDVLTDPITTPCGHNFCQACISRYWKSTEQCQCPMCKETFDKRPKLKINTTLREVVNHFKGIQVRDRDESPAAPGEVVCDVCTVTKLKALKSCMECLTSFCETHLQPHQIAPALKRHKLINPVENLEDRMCKKHKKPLDLFCKTDQMCVCQFCTVTDHKGHHAVPLRKEFGEKKAELGKRKNQVQQMIQKCLQKVKEIKHSAELSNRDAEREREESEQVFTTLVRSMQRSQAEVSKMIGEKQKATMRQAEGLIKELEQEITELQRRHSELEQLSHSKDHLHLLQSLPSLCPLTSTKDWSDVSITRNQSKWNVQKDISQLDKKVKRALSELEEKLNNVLEKSKGDELKRMQQYAVDVTMDPDTAHPLIIVSGNGKLVRTGHFEQNHFYNLKRFRSRVAVLAKEGFSSGRFYYEVQVKGKTGWNVGVAKESINRKTVGLYPEQGFWTMWLSFQVDYEACTDPHTPLSLKSKPEKLGVFVDYEEGQVSFYDVDTRSHIFSFTGCTFTGKLYPYLNPFDDYDGSNSAPMIITPVNQTL</sequence>
<name>A0A1S3NB86_SALSA</name>
<dbReference type="PROSITE" id="PS50089">
    <property type="entry name" value="ZF_RING_2"/>
    <property type="match status" value="1"/>
</dbReference>
<keyword evidence="5" id="KW-0391">Immunity</keyword>
<evidence type="ECO:0000259" key="8">
    <source>
        <dbReference type="PROSITE" id="PS50089"/>
    </source>
</evidence>
<evidence type="ECO:0000256" key="4">
    <source>
        <dbReference type="ARBA" id="ARBA00022833"/>
    </source>
</evidence>
<keyword evidence="3 6" id="KW-0863">Zinc-finger</keyword>
<keyword evidence="2" id="KW-0479">Metal-binding</keyword>
<dbReference type="SMART" id="SM00184">
    <property type="entry name" value="RING"/>
    <property type="match status" value="1"/>
</dbReference>
<evidence type="ECO:0000256" key="2">
    <source>
        <dbReference type="ARBA" id="ARBA00022723"/>
    </source>
</evidence>
<evidence type="ECO:0000256" key="7">
    <source>
        <dbReference type="SAM" id="Coils"/>
    </source>
</evidence>
<dbReference type="AlphaFoldDB" id="A0A1S3NB86"/>
<dbReference type="CDD" id="cd19769">
    <property type="entry name" value="Bbox2_TRIM16-like"/>
    <property type="match status" value="1"/>
</dbReference>
<proteinExistence type="predicted"/>
<dbReference type="InterPro" id="IPR051051">
    <property type="entry name" value="E3_ubiq-ligase_TRIM/RNF"/>
</dbReference>
<evidence type="ECO:0000259" key="10">
    <source>
        <dbReference type="PROSITE" id="PS50188"/>
    </source>
</evidence>
<feature type="coiled-coil region" evidence="7">
    <location>
        <begin position="334"/>
        <end position="365"/>
    </location>
</feature>
<dbReference type="Gene3D" id="3.30.40.10">
    <property type="entry name" value="Zinc/RING finger domain, C3HC4 (zinc finger)"/>
    <property type="match status" value="1"/>
</dbReference>
<dbReference type="Pfam" id="PF00622">
    <property type="entry name" value="SPRY"/>
    <property type="match status" value="1"/>
</dbReference>
<dbReference type="CDD" id="cd13733">
    <property type="entry name" value="SPRY_PRY_C-I_1"/>
    <property type="match status" value="1"/>
</dbReference>
<dbReference type="GO" id="GO:0008270">
    <property type="term" value="F:zinc ion binding"/>
    <property type="evidence" value="ECO:0007669"/>
    <property type="project" value="UniProtKB-KW"/>
</dbReference>
<evidence type="ECO:0000256" key="5">
    <source>
        <dbReference type="ARBA" id="ARBA00022859"/>
    </source>
</evidence>
<dbReference type="InterPro" id="IPR027370">
    <property type="entry name" value="Znf-RING_euk"/>
</dbReference>
<feature type="domain" description="RING-type" evidence="8">
    <location>
        <begin position="15"/>
        <end position="55"/>
    </location>
</feature>
<dbReference type="GO" id="GO:0045087">
    <property type="term" value="P:innate immune response"/>
    <property type="evidence" value="ECO:0007669"/>
    <property type="project" value="UniProtKB-KW"/>
</dbReference>
<dbReference type="InterPro" id="IPR013083">
    <property type="entry name" value="Znf_RING/FYVE/PHD"/>
</dbReference>
<feature type="domain" description="B box-type" evidence="9">
    <location>
        <begin position="144"/>
        <end position="184"/>
    </location>
</feature>
<dbReference type="InterPro" id="IPR058030">
    <property type="entry name" value="TRIM8/14/16/25/29/45/65_CC"/>
</dbReference>
<dbReference type="Pfam" id="PF13765">
    <property type="entry name" value="PRY"/>
    <property type="match status" value="1"/>
</dbReference>
<gene>
    <name evidence="12" type="primary">LOC106578430</name>
</gene>
<feature type="domain" description="B30.2/SPRY" evidence="10">
    <location>
        <begin position="354"/>
        <end position="548"/>
    </location>
</feature>
<dbReference type="OrthoDB" id="6105938at2759"/>
<dbReference type="GeneID" id="106578430"/>
<dbReference type="STRING" id="8030.ENSSSAP00000114114"/>
<evidence type="ECO:0000256" key="1">
    <source>
        <dbReference type="ARBA" id="ARBA00022588"/>
    </source>
</evidence>
<dbReference type="KEGG" id="sasa:106578430"/>
<evidence type="ECO:0000259" key="9">
    <source>
        <dbReference type="PROSITE" id="PS50119"/>
    </source>
</evidence>
<dbReference type="InterPro" id="IPR006574">
    <property type="entry name" value="PRY"/>
</dbReference>
<evidence type="ECO:0000313" key="11">
    <source>
        <dbReference type="Proteomes" id="UP001652741"/>
    </source>
</evidence>
<dbReference type="FunFam" id="2.60.120.920:FF:000004">
    <property type="entry name" value="Butyrophilin subfamily 1 member A1"/>
    <property type="match status" value="1"/>
</dbReference>
<dbReference type="Pfam" id="PF13445">
    <property type="entry name" value="zf-RING_UBOX"/>
    <property type="match status" value="1"/>
</dbReference>
<dbReference type="InterPro" id="IPR001841">
    <property type="entry name" value="Znf_RING"/>
</dbReference>
<dbReference type="PROSITE" id="PS50119">
    <property type="entry name" value="ZF_BBOX"/>
    <property type="match status" value="1"/>
</dbReference>
<dbReference type="GO" id="GO:0005737">
    <property type="term" value="C:cytoplasm"/>
    <property type="evidence" value="ECO:0007669"/>
    <property type="project" value="UniProtKB-ARBA"/>
</dbReference>
<dbReference type="InterPro" id="IPR017907">
    <property type="entry name" value="Znf_RING_CS"/>
</dbReference>
<keyword evidence="4" id="KW-0862">Zinc</keyword>
<dbReference type="SMART" id="SM00336">
    <property type="entry name" value="BBOX"/>
    <property type="match status" value="1"/>
</dbReference>
<evidence type="ECO:0000313" key="12">
    <source>
        <dbReference type="RefSeq" id="XP_014012672.1"/>
    </source>
</evidence>
<dbReference type="InterPro" id="IPR003877">
    <property type="entry name" value="SPRY_dom"/>
</dbReference>
<dbReference type="InterPro" id="IPR000315">
    <property type="entry name" value="Znf_B-box"/>
</dbReference>
<dbReference type="Gene3D" id="3.30.160.60">
    <property type="entry name" value="Classic Zinc Finger"/>
    <property type="match status" value="1"/>
</dbReference>
<protein>
    <submittedName>
        <fullName evidence="12">Zinc finger protein RFP</fullName>
    </submittedName>
</protein>
<dbReference type="RefSeq" id="XP_014012672.1">
    <property type="nucleotide sequence ID" value="XM_014157197.2"/>
</dbReference>